<dbReference type="EMBL" id="PKOZ01000001">
    <property type="protein sequence ID" value="PQD97160.1"/>
    <property type="molecule type" value="Genomic_DNA"/>
</dbReference>
<accession>A0A2S7N5D8</accession>
<keyword evidence="2" id="KW-1185">Reference proteome</keyword>
<gene>
    <name evidence="1" type="ORF">CYL18_04615</name>
</gene>
<dbReference type="AlphaFoldDB" id="A0A2S7N5D8"/>
<proteinExistence type="predicted"/>
<dbReference type="Proteomes" id="UP000239663">
    <property type="component" value="Unassembled WGS sequence"/>
</dbReference>
<protein>
    <submittedName>
        <fullName evidence="1">Uncharacterized protein</fullName>
    </submittedName>
</protein>
<sequence>MFPHFGILPCTRSKTKDSFLKKTEFIYDEYYDCYREQEKSANGVYIKVWTENKSILVHFVYI</sequence>
<dbReference type="OrthoDB" id="9774608at2"/>
<reference evidence="1 2" key="1">
    <citation type="submission" date="2017-12" db="EMBL/GenBank/DDBJ databases">
        <title>Taxonomic description and draft genome of Pradoshia cofamensis Gen. nov., sp. nov., a thermotolerant bacillale isolated from anterior gut of earthworm Eisenia fetida.</title>
        <authorList>
            <person name="Saha T."/>
            <person name="Chakraborty R."/>
        </authorList>
    </citation>
    <scope>NUCLEOTIDE SEQUENCE [LARGE SCALE GENOMIC DNA]</scope>
    <source>
        <strain evidence="1 2">EAG3</strain>
    </source>
</reference>
<comment type="caution">
    <text evidence="1">The sequence shown here is derived from an EMBL/GenBank/DDBJ whole genome shotgun (WGS) entry which is preliminary data.</text>
</comment>
<evidence type="ECO:0000313" key="1">
    <source>
        <dbReference type="EMBL" id="PQD97160.1"/>
    </source>
</evidence>
<name>A0A2S7N5D8_9BACI</name>
<evidence type="ECO:0000313" key="2">
    <source>
        <dbReference type="Proteomes" id="UP000239663"/>
    </source>
</evidence>
<organism evidence="1 2">
    <name type="scientific">Pradoshia eiseniae</name>
    <dbReference type="NCBI Taxonomy" id="2064768"/>
    <lineage>
        <taxon>Bacteria</taxon>
        <taxon>Bacillati</taxon>
        <taxon>Bacillota</taxon>
        <taxon>Bacilli</taxon>
        <taxon>Bacillales</taxon>
        <taxon>Bacillaceae</taxon>
        <taxon>Pradoshia</taxon>
    </lineage>
</organism>